<dbReference type="EMBL" id="LR746270">
    <property type="protein sequence ID" value="CAA7399981.1"/>
    <property type="molecule type" value="Genomic_DNA"/>
</dbReference>
<evidence type="ECO:0000313" key="2">
    <source>
        <dbReference type="Proteomes" id="UP000663760"/>
    </source>
</evidence>
<gene>
    <name evidence="1" type="ORF">SI8410_07010651</name>
</gene>
<organism evidence="1 2">
    <name type="scientific">Spirodela intermedia</name>
    <name type="common">Intermediate duckweed</name>
    <dbReference type="NCBI Taxonomy" id="51605"/>
    <lineage>
        <taxon>Eukaryota</taxon>
        <taxon>Viridiplantae</taxon>
        <taxon>Streptophyta</taxon>
        <taxon>Embryophyta</taxon>
        <taxon>Tracheophyta</taxon>
        <taxon>Spermatophyta</taxon>
        <taxon>Magnoliopsida</taxon>
        <taxon>Liliopsida</taxon>
        <taxon>Araceae</taxon>
        <taxon>Lemnoideae</taxon>
        <taxon>Spirodela</taxon>
    </lineage>
</organism>
<evidence type="ECO:0000313" key="1">
    <source>
        <dbReference type="EMBL" id="CAA7399981.1"/>
    </source>
</evidence>
<dbReference type="Proteomes" id="UP000663760">
    <property type="component" value="Chromosome 7"/>
</dbReference>
<reference evidence="1" key="1">
    <citation type="submission" date="2020-02" db="EMBL/GenBank/DDBJ databases">
        <authorList>
            <person name="Scholz U."/>
            <person name="Mascher M."/>
            <person name="Fiebig A."/>
        </authorList>
    </citation>
    <scope>NUCLEOTIDE SEQUENCE</scope>
</reference>
<proteinExistence type="predicted"/>
<accession>A0A7I8KQW1</accession>
<protein>
    <submittedName>
        <fullName evidence="1">Uncharacterized protein</fullName>
    </submittedName>
</protein>
<sequence length="29" mass="3268">MANNEKYAKVKKGHMIDDTSHIGFNIMSS</sequence>
<name>A0A7I8KQW1_SPIIN</name>
<dbReference type="AlphaFoldDB" id="A0A7I8KQW1"/>
<keyword evidence="2" id="KW-1185">Reference proteome</keyword>